<dbReference type="EMBL" id="JACCKB010000002">
    <property type="protein sequence ID" value="NYZ64717.1"/>
    <property type="molecule type" value="Genomic_DNA"/>
</dbReference>
<feature type="transmembrane region" description="Helical" evidence="8">
    <location>
        <begin position="419"/>
        <end position="439"/>
    </location>
</feature>
<evidence type="ECO:0000256" key="7">
    <source>
        <dbReference type="ARBA" id="ARBA00023136"/>
    </source>
</evidence>
<evidence type="ECO:0000259" key="9">
    <source>
        <dbReference type="Pfam" id="PF13231"/>
    </source>
</evidence>
<keyword evidence="4" id="KW-0808">Transferase</keyword>
<dbReference type="GO" id="GO:0009103">
    <property type="term" value="P:lipopolysaccharide biosynthetic process"/>
    <property type="evidence" value="ECO:0007669"/>
    <property type="project" value="UniProtKB-ARBA"/>
</dbReference>
<comment type="caution">
    <text evidence="10">The sequence shown here is derived from an EMBL/GenBank/DDBJ whole genome shotgun (WGS) entry which is preliminary data.</text>
</comment>
<keyword evidence="6 8" id="KW-1133">Transmembrane helix</keyword>
<keyword evidence="2" id="KW-1003">Cell membrane</keyword>
<feature type="domain" description="Glycosyltransferase RgtA/B/C/D-like" evidence="9">
    <location>
        <begin position="110"/>
        <end position="256"/>
    </location>
</feature>
<dbReference type="PANTHER" id="PTHR33908:SF11">
    <property type="entry name" value="MEMBRANE PROTEIN"/>
    <property type="match status" value="1"/>
</dbReference>
<comment type="subcellular location">
    <subcellularLocation>
        <location evidence="1">Cell membrane</location>
        <topology evidence="1">Multi-pass membrane protein</topology>
    </subcellularLocation>
</comment>
<evidence type="ECO:0000256" key="8">
    <source>
        <dbReference type="SAM" id="Phobius"/>
    </source>
</evidence>
<accession>A0A853I548</accession>
<feature type="transmembrane region" description="Helical" evidence="8">
    <location>
        <begin position="50"/>
        <end position="68"/>
    </location>
</feature>
<dbReference type="PANTHER" id="PTHR33908">
    <property type="entry name" value="MANNOSYLTRANSFERASE YKCB-RELATED"/>
    <property type="match status" value="1"/>
</dbReference>
<dbReference type="AlphaFoldDB" id="A0A853I548"/>
<feature type="transmembrane region" description="Helical" evidence="8">
    <location>
        <begin position="394"/>
        <end position="413"/>
    </location>
</feature>
<feature type="transmembrane region" description="Helical" evidence="8">
    <location>
        <begin position="360"/>
        <end position="382"/>
    </location>
</feature>
<feature type="transmembrane region" description="Helical" evidence="8">
    <location>
        <begin position="108"/>
        <end position="141"/>
    </location>
</feature>
<reference evidence="10 11" key="1">
    <citation type="submission" date="2020-07" db="EMBL/GenBank/DDBJ databases">
        <title>Endozoicomonas sp. nov., isolated from sediment.</title>
        <authorList>
            <person name="Gu T."/>
        </authorList>
    </citation>
    <scope>NUCLEOTIDE SEQUENCE [LARGE SCALE GENOMIC DNA]</scope>
    <source>
        <strain evidence="10 11">SM1973</strain>
    </source>
</reference>
<evidence type="ECO:0000313" key="10">
    <source>
        <dbReference type="EMBL" id="NYZ64717.1"/>
    </source>
</evidence>
<evidence type="ECO:0000313" key="11">
    <source>
        <dbReference type="Proteomes" id="UP000569732"/>
    </source>
</evidence>
<evidence type="ECO:0000256" key="4">
    <source>
        <dbReference type="ARBA" id="ARBA00022679"/>
    </source>
</evidence>
<feature type="transmembrane region" description="Helical" evidence="8">
    <location>
        <begin position="199"/>
        <end position="225"/>
    </location>
</feature>
<dbReference type="Pfam" id="PF13231">
    <property type="entry name" value="PMT_2"/>
    <property type="match status" value="1"/>
</dbReference>
<dbReference type="GO" id="GO:0016763">
    <property type="term" value="F:pentosyltransferase activity"/>
    <property type="evidence" value="ECO:0007669"/>
    <property type="project" value="TreeGrafter"/>
</dbReference>
<gene>
    <name evidence="10" type="ORF">H0A36_01780</name>
</gene>
<proteinExistence type="predicted"/>
<evidence type="ECO:0000256" key="6">
    <source>
        <dbReference type="ARBA" id="ARBA00022989"/>
    </source>
</evidence>
<feature type="transmembrane region" description="Helical" evidence="8">
    <location>
        <begin position="12"/>
        <end position="29"/>
    </location>
</feature>
<dbReference type="Proteomes" id="UP000569732">
    <property type="component" value="Unassembled WGS sequence"/>
</dbReference>
<evidence type="ECO:0000256" key="5">
    <source>
        <dbReference type="ARBA" id="ARBA00022692"/>
    </source>
</evidence>
<keyword evidence="11" id="KW-1185">Reference proteome</keyword>
<dbReference type="InterPro" id="IPR038731">
    <property type="entry name" value="RgtA/B/C-like"/>
</dbReference>
<sequence>MIFIQSGTESDYTYFYSFLLSLLSLLLFYKASEYIKFSFQNQTTFVVIPLYYLFWVGLLLRLAIVYFLPIEQASDSATYVSLAQNLIENNVYGGEGTGHAYWPPGYPLVLYALHLGIFDITPFSISLLNIIIYIFSFYLIYKTTKRIGGEKSAFLACLIFIFWPQQIMITNVAGKENVVFLLLLLSFYMSLAIESKYKFVIVGALLGFCTLIQPGTIFFFTTILVWKIHKREKVRNIVSTGLFVVLGGALIISPWTYRNYNIFNEFVLVSTNGGSNFYRANNELATGGYTDQGKIVITNLSEVEEGKAYKQLAIDWITSNPADFLLLMGRKLILNLGDDSGGVYATFKLSESSPMKSDSVYYALKLMSTLFWVLLWLILWVGRRHLIRQLTENHSYVFISLCFLYFIVVHMVFESNSKYHYPGGWALIILVGLVSLKLLNPEKLAKVEK</sequence>
<name>A0A853I548_9GAMM</name>
<keyword evidence="3" id="KW-0328">Glycosyltransferase</keyword>
<evidence type="ECO:0000256" key="3">
    <source>
        <dbReference type="ARBA" id="ARBA00022676"/>
    </source>
</evidence>
<protein>
    <submittedName>
        <fullName evidence="10">Glycosyltransferase family 39 protein</fullName>
    </submittedName>
</protein>
<dbReference type="InterPro" id="IPR050297">
    <property type="entry name" value="LipidA_mod_glycosyltrf_83"/>
</dbReference>
<feature type="transmembrane region" description="Helical" evidence="8">
    <location>
        <begin position="153"/>
        <end position="174"/>
    </location>
</feature>
<evidence type="ECO:0000256" key="2">
    <source>
        <dbReference type="ARBA" id="ARBA00022475"/>
    </source>
</evidence>
<evidence type="ECO:0000256" key="1">
    <source>
        <dbReference type="ARBA" id="ARBA00004651"/>
    </source>
</evidence>
<dbReference type="RefSeq" id="WP_219339904.1">
    <property type="nucleotide sequence ID" value="NZ_JACCKB010000002.1"/>
</dbReference>
<dbReference type="GO" id="GO:0005886">
    <property type="term" value="C:plasma membrane"/>
    <property type="evidence" value="ECO:0007669"/>
    <property type="project" value="UniProtKB-SubCell"/>
</dbReference>
<organism evidence="10 11">
    <name type="scientific">Spartinivicinus marinus</name>
    <dbReference type="NCBI Taxonomy" id="2994442"/>
    <lineage>
        <taxon>Bacteria</taxon>
        <taxon>Pseudomonadati</taxon>
        <taxon>Pseudomonadota</taxon>
        <taxon>Gammaproteobacteria</taxon>
        <taxon>Oceanospirillales</taxon>
        <taxon>Zooshikellaceae</taxon>
        <taxon>Spartinivicinus</taxon>
    </lineage>
</organism>
<feature type="transmembrane region" description="Helical" evidence="8">
    <location>
        <begin position="237"/>
        <end position="257"/>
    </location>
</feature>
<keyword evidence="5 8" id="KW-0812">Transmembrane</keyword>
<keyword evidence="7 8" id="KW-0472">Membrane</keyword>